<reference evidence="1" key="1">
    <citation type="submission" date="2016-08" db="EMBL/GenBank/DDBJ databases">
        <authorList>
            <person name="Ngugi D.K."/>
            <person name="Miyake S."/>
            <person name="Stingl U."/>
        </authorList>
    </citation>
    <scope>NUCLEOTIDE SEQUENCE</scope>
    <source>
        <strain evidence="1">SCG-D08WGA-EpuloA1</strain>
    </source>
</reference>
<accession>A0ACC8XJG0</accession>
<protein>
    <submittedName>
        <fullName evidence="1">Uncharacterized protein</fullName>
    </submittedName>
</protein>
<dbReference type="EMBL" id="LJHD01000002">
    <property type="protein sequence ID" value="ONI46580.1"/>
    <property type="molecule type" value="Genomic_DNA"/>
</dbReference>
<name>A0ACC8XJG0_9FIRM</name>
<gene>
    <name evidence="1" type="ORF">AN640_00705</name>
</gene>
<organism evidence="1 2">
    <name type="scientific">Candidatus Epulonipiscium fishelsonii</name>
    <dbReference type="NCBI Taxonomy" id="77094"/>
    <lineage>
        <taxon>Bacteria</taxon>
        <taxon>Bacillati</taxon>
        <taxon>Bacillota</taxon>
        <taxon>Clostridia</taxon>
        <taxon>Lachnospirales</taxon>
        <taxon>Lachnospiraceae</taxon>
        <taxon>Candidatus Epulonipiscium</taxon>
    </lineage>
</organism>
<keyword evidence="2" id="KW-1185">Reference proteome</keyword>
<evidence type="ECO:0000313" key="1">
    <source>
        <dbReference type="EMBL" id="ONI46580.1"/>
    </source>
</evidence>
<proteinExistence type="predicted"/>
<dbReference type="Proteomes" id="UP000188637">
    <property type="component" value="Unassembled WGS sequence"/>
</dbReference>
<evidence type="ECO:0000313" key="2">
    <source>
        <dbReference type="Proteomes" id="UP000188637"/>
    </source>
</evidence>
<comment type="caution">
    <text evidence="1">The sequence shown here is derived from an EMBL/GenBank/DDBJ whole genome shotgun (WGS) entry which is preliminary data.</text>
</comment>
<sequence length="439" mass="47061">MDLGTVKINKLFILFVVPSVISLVISGIQTIIDGIFVGTFIGDVGLASVNIAAPFVSILFGIIFIVVIGSMSYLTRSLGAGNEQEAQDIFKTSFIFLVALSILIGIAGFFGNNIIARFLGAEDELIKQSGNYIKMIALFAPFPCMMFLFGFVDRTLGNPKLYLKGSIVSAIVNISLNYIFLDIFKMGTTGAGLATGIAYFSAFVVVAPPLLKPSSIISVTKGKFVYKLLKPILYNGSSEGITSASAAIATFMFNITFMEVAGVEGVASFTAISYLATFGLMLIFGISDGIASMISYNFGSGNHKRVVEVMKLSFAVQITISIGLFLVLNIFGKSLVGLFANGNQEMIEFASSGAKIYAFALLLNGFNIITAGYFTSIGDARSSVLLALSRGLIFILIGINILPQIFDINGVWAVVPFAEGMTFLIAIYLIRKKHKLQLA</sequence>